<evidence type="ECO:0000313" key="5">
    <source>
        <dbReference type="Proteomes" id="UP001154114"/>
    </source>
</evidence>
<accession>A0A9N8L017</accession>
<dbReference type="PANTHER" id="PTHR24044">
    <property type="entry name" value="NOTCH LIGAND FAMILY MEMBER"/>
    <property type="match status" value="1"/>
</dbReference>
<feature type="compositionally biased region" description="Basic and acidic residues" evidence="2">
    <location>
        <begin position="489"/>
        <end position="501"/>
    </location>
</feature>
<protein>
    <recommendedName>
        <fullName evidence="3">EGF-like domain-containing protein</fullName>
    </recommendedName>
</protein>
<dbReference type="InterPro" id="IPR000742">
    <property type="entry name" value="EGF"/>
</dbReference>
<feature type="compositionally biased region" description="Low complexity" evidence="2">
    <location>
        <begin position="401"/>
        <end position="423"/>
    </location>
</feature>
<feature type="domain" description="EGF-like" evidence="3">
    <location>
        <begin position="290"/>
        <end position="325"/>
    </location>
</feature>
<dbReference type="Pfam" id="PF00008">
    <property type="entry name" value="EGF"/>
    <property type="match status" value="1"/>
</dbReference>
<feature type="region of interest" description="Disordered" evidence="2">
    <location>
        <begin position="380"/>
        <end position="423"/>
    </location>
</feature>
<feature type="domain" description="EGF-like" evidence="3">
    <location>
        <begin position="164"/>
        <end position="200"/>
    </location>
</feature>
<feature type="compositionally biased region" description="Low complexity" evidence="2">
    <location>
        <begin position="502"/>
        <end position="511"/>
    </location>
</feature>
<feature type="domain" description="EGF-like" evidence="3">
    <location>
        <begin position="223"/>
        <end position="259"/>
    </location>
</feature>
<dbReference type="Gene3D" id="2.10.25.10">
    <property type="entry name" value="Laminin"/>
    <property type="match status" value="2"/>
</dbReference>
<feature type="disulfide bond" evidence="1">
    <location>
        <begin position="249"/>
        <end position="258"/>
    </location>
</feature>
<feature type="disulfide bond" evidence="1">
    <location>
        <begin position="190"/>
        <end position="199"/>
    </location>
</feature>
<organism evidence="4 5">
    <name type="scientific">Chrysodeixis includens</name>
    <name type="common">Soybean looper</name>
    <name type="synonym">Pseudoplusia includens</name>
    <dbReference type="NCBI Taxonomy" id="689277"/>
    <lineage>
        <taxon>Eukaryota</taxon>
        <taxon>Metazoa</taxon>
        <taxon>Ecdysozoa</taxon>
        <taxon>Arthropoda</taxon>
        <taxon>Hexapoda</taxon>
        <taxon>Insecta</taxon>
        <taxon>Pterygota</taxon>
        <taxon>Neoptera</taxon>
        <taxon>Endopterygota</taxon>
        <taxon>Lepidoptera</taxon>
        <taxon>Glossata</taxon>
        <taxon>Ditrysia</taxon>
        <taxon>Noctuoidea</taxon>
        <taxon>Noctuidae</taxon>
        <taxon>Plusiinae</taxon>
        <taxon>Chrysodeixis</taxon>
    </lineage>
</organism>
<gene>
    <name evidence="4" type="ORF">CINC_LOCUS7531</name>
</gene>
<feature type="disulfide bond" evidence="1">
    <location>
        <begin position="227"/>
        <end position="237"/>
    </location>
</feature>
<dbReference type="SUPFAM" id="SSF57196">
    <property type="entry name" value="EGF/Laminin"/>
    <property type="match status" value="1"/>
</dbReference>
<reference evidence="4" key="1">
    <citation type="submission" date="2021-12" db="EMBL/GenBank/DDBJ databases">
        <authorList>
            <person name="King R."/>
        </authorList>
    </citation>
    <scope>NUCLEOTIDE SEQUENCE</scope>
</reference>
<keyword evidence="1" id="KW-1015">Disulfide bond</keyword>
<feature type="disulfide bond" evidence="1">
    <location>
        <begin position="294"/>
        <end position="304"/>
    </location>
</feature>
<dbReference type="OrthoDB" id="9990982at2759"/>
<evidence type="ECO:0000256" key="2">
    <source>
        <dbReference type="SAM" id="MobiDB-lite"/>
    </source>
</evidence>
<evidence type="ECO:0000256" key="1">
    <source>
        <dbReference type="PROSITE-ProRule" id="PRU00076"/>
    </source>
</evidence>
<sequence>MFSADNGENPCKEGEAESGACDESALCVRSASEEGFACLCPDGLVPLDEAAVRGQRKCVIPRGAPADSDAAGGGAGGARAGAACAGVRAGRAGRGGRAAVPLPAAVRGRALPALPLRAALPPPRPLRAGPVSARRPHAHRRPHRTCICNPGYAGARCERAEAEAALACGRVACENGARCSLRDARAHCDCPPGYTGTRCERCEDGPECGAGVCERDQDGARCRPDICRFFCLNQGTCSVSAAGAVSCRCGAAWSGERCQRPACVDAACAPPAPPPATRAPPPRSNASGASGARCGITCAHGGHCVRTARGPACACAGAWGGAHCTLYVGHDHACAARACAPPALCVWGPDLSSNEAGAVFCACLEGASCTAPHTPAPAPPGVTGAAGRGGRGGGRVGGRRAGAAGAAGRRAGRAVPAAPPATVSSSPITRLGAFVHARLSDNVEINNPMYLAGEDELEPPHPAHAHNNGGNHFANPVYESMYAPQSAPPEEHASLLAERRASPPAERAALL</sequence>
<dbReference type="PROSITE" id="PS00022">
    <property type="entry name" value="EGF_1"/>
    <property type="match status" value="3"/>
</dbReference>
<dbReference type="PROSITE" id="PS50026">
    <property type="entry name" value="EGF_3"/>
    <property type="match status" value="3"/>
</dbReference>
<feature type="disulfide bond" evidence="1">
    <location>
        <begin position="315"/>
        <end position="324"/>
    </location>
</feature>
<keyword evidence="1" id="KW-0245">EGF-like domain</keyword>
<evidence type="ECO:0000259" key="3">
    <source>
        <dbReference type="PROSITE" id="PS50026"/>
    </source>
</evidence>
<dbReference type="InterPro" id="IPR050906">
    <property type="entry name" value="Notch_signaling"/>
</dbReference>
<proteinExistence type="predicted"/>
<dbReference type="CDD" id="cd00054">
    <property type="entry name" value="EGF_CA"/>
    <property type="match status" value="1"/>
</dbReference>
<feature type="region of interest" description="Disordered" evidence="2">
    <location>
        <begin position="480"/>
        <end position="511"/>
    </location>
</feature>
<comment type="caution">
    <text evidence="1">Lacks conserved residue(s) required for the propagation of feature annotation.</text>
</comment>
<evidence type="ECO:0000313" key="4">
    <source>
        <dbReference type="EMBL" id="CAD0205227.1"/>
    </source>
</evidence>
<keyword evidence="5" id="KW-1185">Reference proteome</keyword>
<name>A0A9N8L017_CHRIL</name>
<feature type="compositionally biased region" description="Gly residues" evidence="2">
    <location>
        <begin position="384"/>
        <end position="400"/>
    </location>
</feature>
<dbReference type="Proteomes" id="UP001154114">
    <property type="component" value="Chromosome 23"/>
</dbReference>
<dbReference type="EMBL" id="LR824026">
    <property type="protein sequence ID" value="CAD0205227.1"/>
    <property type="molecule type" value="Genomic_DNA"/>
</dbReference>
<dbReference type="SMART" id="SM00181">
    <property type="entry name" value="EGF"/>
    <property type="match status" value="5"/>
</dbReference>
<dbReference type="AlphaFoldDB" id="A0A9N8L017"/>